<gene>
    <name evidence="7" type="ORF">BDQ12DRAFT_684555</name>
</gene>
<evidence type="ECO:0000313" key="7">
    <source>
        <dbReference type="EMBL" id="TFK38044.1"/>
    </source>
</evidence>
<comment type="subcellular location">
    <subcellularLocation>
        <location evidence="1">Membrane</location>
        <topology evidence="1">Multi-pass membrane protein</topology>
    </subcellularLocation>
</comment>
<protein>
    <submittedName>
        <fullName evidence="7">PIG-P-domain-containing protein</fullName>
    </submittedName>
</protein>
<dbReference type="OrthoDB" id="690928at2759"/>
<dbReference type="PANTHER" id="PTHR46346:SF1">
    <property type="entry name" value="PHOSPHATIDYLINOSITOL N-ACETYLGLUCOSAMINYLTRANSFERASE SUBUNIT P"/>
    <property type="match status" value="1"/>
</dbReference>
<dbReference type="InterPro" id="IPR013717">
    <property type="entry name" value="PIG-P"/>
</dbReference>
<evidence type="ECO:0000313" key="8">
    <source>
        <dbReference type="Proteomes" id="UP000308652"/>
    </source>
</evidence>
<name>A0A5C3LY42_9AGAR</name>
<dbReference type="Pfam" id="PF08510">
    <property type="entry name" value="PIG-P"/>
    <property type="match status" value="1"/>
</dbReference>
<evidence type="ECO:0000256" key="1">
    <source>
        <dbReference type="ARBA" id="ARBA00004141"/>
    </source>
</evidence>
<dbReference type="PANTHER" id="PTHR46346">
    <property type="entry name" value="PHOSPHATIDYLINOSITOL N-ACETYLGLUCOSAMINYLTRANSFERASE SUBUNIT P"/>
    <property type="match status" value="1"/>
</dbReference>
<proteinExistence type="predicted"/>
<keyword evidence="8" id="KW-1185">Reference proteome</keyword>
<reference evidence="7 8" key="1">
    <citation type="journal article" date="2019" name="Nat. Ecol. Evol.">
        <title>Megaphylogeny resolves global patterns of mushroom evolution.</title>
        <authorList>
            <person name="Varga T."/>
            <person name="Krizsan K."/>
            <person name="Foldi C."/>
            <person name="Dima B."/>
            <person name="Sanchez-Garcia M."/>
            <person name="Sanchez-Ramirez S."/>
            <person name="Szollosi G.J."/>
            <person name="Szarkandi J.G."/>
            <person name="Papp V."/>
            <person name="Albert L."/>
            <person name="Andreopoulos W."/>
            <person name="Angelini C."/>
            <person name="Antonin V."/>
            <person name="Barry K.W."/>
            <person name="Bougher N.L."/>
            <person name="Buchanan P."/>
            <person name="Buyck B."/>
            <person name="Bense V."/>
            <person name="Catcheside P."/>
            <person name="Chovatia M."/>
            <person name="Cooper J."/>
            <person name="Damon W."/>
            <person name="Desjardin D."/>
            <person name="Finy P."/>
            <person name="Geml J."/>
            <person name="Haridas S."/>
            <person name="Hughes K."/>
            <person name="Justo A."/>
            <person name="Karasinski D."/>
            <person name="Kautmanova I."/>
            <person name="Kiss B."/>
            <person name="Kocsube S."/>
            <person name="Kotiranta H."/>
            <person name="LaButti K.M."/>
            <person name="Lechner B.E."/>
            <person name="Liimatainen K."/>
            <person name="Lipzen A."/>
            <person name="Lukacs Z."/>
            <person name="Mihaltcheva S."/>
            <person name="Morgado L.N."/>
            <person name="Niskanen T."/>
            <person name="Noordeloos M.E."/>
            <person name="Ohm R.A."/>
            <person name="Ortiz-Santana B."/>
            <person name="Ovrebo C."/>
            <person name="Racz N."/>
            <person name="Riley R."/>
            <person name="Savchenko A."/>
            <person name="Shiryaev A."/>
            <person name="Soop K."/>
            <person name="Spirin V."/>
            <person name="Szebenyi C."/>
            <person name="Tomsovsky M."/>
            <person name="Tulloss R.E."/>
            <person name="Uehling J."/>
            <person name="Grigoriev I.V."/>
            <person name="Vagvolgyi C."/>
            <person name="Papp T."/>
            <person name="Martin F.M."/>
            <person name="Miettinen O."/>
            <person name="Hibbett D.S."/>
            <person name="Nagy L.G."/>
        </authorList>
    </citation>
    <scope>NUCLEOTIDE SEQUENCE [LARGE SCALE GENOMIC DNA]</scope>
    <source>
        <strain evidence="7 8">CBS 166.37</strain>
    </source>
</reference>
<feature type="transmembrane region" description="Helical" evidence="5">
    <location>
        <begin position="70"/>
        <end position="94"/>
    </location>
</feature>
<sequence>MDKTITSEAALSSRISRLPEERSRAPEFYGFVALTSTYLLFGLYVLWALLPDEYIEWTGVTWYPNREWAILIPSWTIVVILLTYFVYWALAIAATPSFNDMSVLTDSRINLPNPPADPGFRNRYFDSARPDAIPELYDIPIGMVNRVLYRNSTSDRRRENA</sequence>
<dbReference type="Proteomes" id="UP000308652">
    <property type="component" value="Unassembled WGS sequence"/>
</dbReference>
<keyword evidence="3 5" id="KW-1133">Transmembrane helix</keyword>
<dbReference type="GO" id="GO:0006506">
    <property type="term" value="P:GPI anchor biosynthetic process"/>
    <property type="evidence" value="ECO:0007669"/>
    <property type="project" value="TreeGrafter"/>
</dbReference>
<feature type="transmembrane region" description="Helical" evidence="5">
    <location>
        <begin position="28"/>
        <end position="50"/>
    </location>
</feature>
<evidence type="ECO:0000256" key="2">
    <source>
        <dbReference type="ARBA" id="ARBA00022692"/>
    </source>
</evidence>
<evidence type="ECO:0000259" key="6">
    <source>
        <dbReference type="Pfam" id="PF08510"/>
    </source>
</evidence>
<evidence type="ECO:0000256" key="5">
    <source>
        <dbReference type="SAM" id="Phobius"/>
    </source>
</evidence>
<dbReference type="GO" id="GO:0016020">
    <property type="term" value="C:membrane"/>
    <property type="evidence" value="ECO:0007669"/>
    <property type="project" value="UniProtKB-SubCell"/>
</dbReference>
<organism evidence="7 8">
    <name type="scientific">Crucibulum laeve</name>
    <dbReference type="NCBI Taxonomy" id="68775"/>
    <lineage>
        <taxon>Eukaryota</taxon>
        <taxon>Fungi</taxon>
        <taxon>Dikarya</taxon>
        <taxon>Basidiomycota</taxon>
        <taxon>Agaricomycotina</taxon>
        <taxon>Agaricomycetes</taxon>
        <taxon>Agaricomycetidae</taxon>
        <taxon>Agaricales</taxon>
        <taxon>Agaricineae</taxon>
        <taxon>Nidulariaceae</taxon>
        <taxon>Crucibulum</taxon>
    </lineage>
</organism>
<dbReference type="InterPro" id="IPR052263">
    <property type="entry name" value="GPI_Anchor_Biosynth"/>
</dbReference>
<feature type="domain" description="PIG-P" evidence="6">
    <location>
        <begin position="27"/>
        <end position="149"/>
    </location>
</feature>
<evidence type="ECO:0000256" key="3">
    <source>
        <dbReference type="ARBA" id="ARBA00022989"/>
    </source>
</evidence>
<dbReference type="AlphaFoldDB" id="A0A5C3LY42"/>
<accession>A0A5C3LY42</accession>
<evidence type="ECO:0000256" key="4">
    <source>
        <dbReference type="ARBA" id="ARBA00023136"/>
    </source>
</evidence>
<dbReference type="STRING" id="68775.A0A5C3LY42"/>
<dbReference type="GO" id="GO:0005783">
    <property type="term" value="C:endoplasmic reticulum"/>
    <property type="evidence" value="ECO:0007669"/>
    <property type="project" value="TreeGrafter"/>
</dbReference>
<keyword evidence="2 5" id="KW-0812">Transmembrane</keyword>
<keyword evidence="4 5" id="KW-0472">Membrane</keyword>
<dbReference type="EMBL" id="ML213605">
    <property type="protein sequence ID" value="TFK38044.1"/>
    <property type="molecule type" value="Genomic_DNA"/>
</dbReference>